<accession>A0A8H5N3W4</accession>
<feature type="compositionally biased region" description="Polar residues" evidence="1">
    <location>
        <begin position="631"/>
        <end position="641"/>
    </location>
</feature>
<feature type="compositionally biased region" description="Polar residues" evidence="1">
    <location>
        <begin position="863"/>
        <end position="895"/>
    </location>
</feature>
<proteinExistence type="predicted"/>
<dbReference type="Proteomes" id="UP000574317">
    <property type="component" value="Unassembled WGS sequence"/>
</dbReference>
<dbReference type="EMBL" id="JAAOAO010000281">
    <property type="protein sequence ID" value="KAF5550675.1"/>
    <property type="molecule type" value="Genomic_DNA"/>
</dbReference>
<evidence type="ECO:0000313" key="2">
    <source>
        <dbReference type="EMBL" id="KAF5550675.1"/>
    </source>
</evidence>
<feature type="region of interest" description="Disordered" evidence="1">
    <location>
        <begin position="913"/>
        <end position="932"/>
    </location>
</feature>
<feature type="compositionally biased region" description="Low complexity" evidence="1">
    <location>
        <begin position="749"/>
        <end position="765"/>
    </location>
</feature>
<sequence length="1366" mass="146570">MAAKDVPKWGFGQEPMQIKPVAPDFIPHFATTGDTRVDASKTFLNFGNFAFKKPLTRPPAWERVPTQSLAAPSSNRQIMRRVTVSNSLQLDTPFVIFPNVSAIPVPTREELGFDLTLPRKAQRLESYEPVDRELVFEDFLMFSHAQHMHNLMRAKVHIANGLLETYSGHTREDVKAIEQGARQIVPVKRAASIISTDVVDTDGSPITLAPARGNRFLTYDDVLRKIQDANESGKQSVNLRDASITEVTTALQNSRRDPRKRLAALGEPELSTILDEEEPESPIAVQEPVEESVLFPGTPSPSKRLTRLITSDTIKKSVRRLSKLAKRIQGSPSKSSPSKSSPPKSSPSKSKLASSPLAQRSSPVYGSAAGKDNMSTESVADSPARPGRTFRVPSECDSSSFEDTGLPETPNKSSSPVMNYSRPIAPTPSQWNRVEPSTPATPAAQSAPLPVTPHQTDSPIGLAALLPAILPPATPKPHGCTLEVLEPSETFDFGKTTSFGSSNSWMFSSPQPTEPIRIKAGNQARRRRSEPLLRKFLDTRARRLSSSPQKVQFQQEAIFNDDISIASLFDITYESPAKAAAIDAADETTVLDSITSLSKEPAAESAAEHTIPLDTIIEESVATEADPTEAANETTVLDSTISPSDEPAADSAAEHTLSLDTPMEESVASITSSNEPAAESAAEHTLPLNTIMEESVATEADPIEAAIPTEGESNLGYASVLTENLWMRDLNSSPTVAPTNRQDEQHSSVQPPTTVTETPVTKAPTSSESVVNIDVRENPDIFGTQISSPPAPTPIQNLSRMADDACNGHAKVVVTEENGRLFVRFKLSARYAHMFPASQGFNDSLSFSPSVDISTPRPRPVNPTAQTPDLSSFGDVTSPSPSVMQTPEPQSTESLLKTPDINGVGVIDRSSPGEFDTPELPQHDNTLVFGEPTTVDRPASIRRATRRQSEMTPLKRATRNAMGISQGPATPKFSPPAADNGDHTLIMEETPAKRDDETPAQQVETPAAPPIQEVEAAPAANIGGQDLDSPGRDYLRAFISQNRRTTSSATALATATATSTATTKESSTAAATDTTTLTPAAEIIPAITTTEAGSPIAPAAKRQPLGARSPNRGSPVKAKRKADCDTDEASPPKKSKIDNAESEARGSIRQVARKSKAKRQRAELAIDMTDLPSASSSTTTTTTDTPNGKQVDELAPNTSTRRSSRLRSQENPSSAPKSSLPTPIKLGRAGAGRSLPKKARSEEDELARKTRANTKRNMGKAEFPAEVLVRIADEAEKNSDQGEGEGEESERPATGRRVGWNQPLEKVQGEEPKKGRAKGKATQGQTGISKPKAKRATKVAADLGMVANGTPAKPQRVTRSSARSGV</sequence>
<evidence type="ECO:0000313" key="3">
    <source>
        <dbReference type="Proteomes" id="UP000574317"/>
    </source>
</evidence>
<feature type="region of interest" description="Disordered" evidence="1">
    <location>
        <begin position="624"/>
        <end position="682"/>
    </location>
</feature>
<feature type="compositionally biased region" description="Polar residues" evidence="1">
    <location>
        <begin position="1209"/>
        <end position="1221"/>
    </location>
</feature>
<feature type="region of interest" description="Disordered" evidence="1">
    <location>
        <begin position="993"/>
        <end position="1012"/>
    </location>
</feature>
<feature type="compositionally biased region" description="Basic and acidic residues" evidence="1">
    <location>
        <begin position="1271"/>
        <end position="1280"/>
    </location>
</feature>
<keyword evidence="3" id="KW-1185">Reference proteome</keyword>
<feature type="region of interest" description="Disordered" evidence="1">
    <location>
        <begin position="731"/>
        <end position="768"/>
    </location>
</feature>
<reference evidence="2 3" key="1">
    <citation type="submission" date="2020-05" db="EMBL/GenBank/DDBJ databases">
        <title>Identification and distribution of gene clusters putatively required for synthesis of sphingolipid metabolism inhibitors in phylogenetically diverse species of the filamentous fungus Fusarium.</title>
        <authorList>
            <person name="Kim H.-S."/>
            <person name="Busman M."/>
            <person name="Brown D.W."/>
            <person name="Divon H."/>
            <person name="Uhlig S."/>
            <person name="Proctor R.H."/>
        </authorList>
    </citation>
    <scope>NUCLEOTIDE SEQUENCE [LARGE SCALE GENOMIC DNA]</scope>
    <source>
        <strain evidence="2 3">NRRL 25196</strain>
    </source>
</reference>
<feature type="compositionally biased region" description="Polar residues" evidence="1">
    <location>
        <begin position="1357"/>
        <end position="1366"/>
    </location>
</feature>
<feature type="compositionally biased region" description="Low complexity" evidence="1">
    <location>
        <begin position="436"/>
        <end position="448"/>
    </location>
</feature>
<feature type="compositionally biased region" description="Low complexity" evidence="1">
    <location>
        <begin position="1045"/>
        <end position="1076"/>
    </location>
</feature>
<organism evidence="2 3">
    <name type="scientific">Fusarium napiforme</name>
    <dbReference type="NCBI Taxonomy" id="42672"/>
    <lineage>
        <taxon>Eukaryota</taxon>
        <taxon>Fungi</taxon>
        <taxon>Dikarya</taxon>
        <taxon>Ascomycota</taxon>
        <taxon>Pezizomycotina</taxon>
        <taxon>Sordariomycetes</taxon>
        <taxon>Hypocreomycetidae</taxon>
        <taxon>Hypocreales</taxon>
        <taxon>Nectriaceae</taxon>
        <taxon>Fusarium</taxon>
        <taxon>Fusarium fujikuroi species complex</taxon>
    </lineage>
</organism>
<gene>
    <name evidence="2" type="ORF">FNAPI_7660</name>
</gene>
<feature type="compositionally biased region" description="Low complexity" evidence="1">
    <location>
        <begin position="331"/>
        <end position="358"/>
    </location>
</feature>
<protein>
    <submittedName>
        <fullName evidence="2">Uncharacterized protein</fullName>
    </submittedName>
</protein>
<feature type="compositionally biased region" description="Low complexity" evidence="1">
    <location>
        <begin position="1173"/>
        <end position="1185"/>
    </location>
</feature>
<feature type="compositionally biased region" description="Low complexity" evidence="1">
    <location>
        <begin position="642"/>
        <end position="651"/>
    </location>
</feature>
<feature type="region of interest" description="Disordered" evidence="1">
    <location>
        <begin position="850"/>
        <end position="897"/>
    </location>
</feature>
<feature type="compositionally biased region" description="Basic residues" evidence="1">
    <location>
        <begin position="1249"/>
        <end position="1258"/>
    </location>
</feature>
<feature type="compositionally biased region" description="Basic and acidic residues" evidence="1">
    <location>
        <begin position="1135"/>
        <end position="1146"/>
    </location>
</feature>
<feature type="region of interest" description="Disordered" evidence="1">
    <location>
        <begin position="323"/>
        <end position="455"/>
    </location>
</feature>
<feature type="region of interest" description="Disordered" evidence="1">
    <location>
        <begin position="266"/>
        <end position="308"/>
    </location>
</feature>
<name>A0A8H5N3W4_9HYPO</name>
<feature type="compositionally biased region" description="Polar residues" evidence="1">
    <location>
        <begin position="731"/>
        <end position="740"/>
    </location>
</feature>
<feature type="region of interest" description="Disordered" evidence="1">
    <location>
        <begin position="1088"/>
        <end position="1366"/>
    </location>
</feature>
<comment type="caution">
    <text evidence="2">The sequence shown here is derived from an EMBL/GenBank/DDBJ whole genome shotgun (WGS) entry which is preliminary data.</text>
</comment>
<evidence type="ECO:0000256" key="1">
    <source>
        <dbReference type="SAM" id="MobiDB-lite"/>
    </source>
</evidence>
<feature type="region of interest" description="Disordered" evidence="1">
    <location>
        <begin position="1042"/>
        <end position="1076"/>
    </location>
</feature>